<dbReference type="Pfam" id="PF01180">
    <property type="entry name" value="DHO_dh"/>
    <property type="match status" value="1"/>
</dbReference>
<keyword evidence="5" id="KW-0665">Pyrimidine biosynthesis</keyword>
<name>A0A948X3U2_9BACT</name>
<gene>
    <name evidence="8" type="ORF">H9928_12870</name>
</gene>
<evidence type="ECO:0000256" key="3">
    <source>
        <dbReference type="ARBA" id="ARBA00022630"/>
    </source>
</evidence>
<keyword evidence="3" id="KW-0285">Flavoprotein</keyword>
<dbReference type="GO" id="GO:0006207">
    <property type="term" value="P:'de novo' pyrimidine nucleobase biosynthetic process"/>
    <property type="evidence" value="ECO:0007669"/>
    <property type="project" value="TreeGrafter"/>
</dbReference>
<dbReference type="InterPro" id="IPR005720">
    <property type="entry name" value="Dihydroorotate_DH_cat"/>
</dbReference>
<evidence type="ECO:0000256" key="4">
    <source>
        <dbReference type="ARBA" id="ARBA00022643"/>
    </source>
</evidence>
<dbReference type="InterPro" id="IPR012135">
    <property type="entry name" value="Dihydroorotate_DH_1_2"/>
</dbReference>
<organism evidence="8 9">
    <name type="scientific">Candidatus Phocaeicola excrementipullorum</name>
    <dbReference type="NCBI Taxonomy" id="2838731"/>
    <lineage>
        <taxon>Bacteria</taxon>
        <taxon>Pseudomonadati</taxon>
        <taxon>Bacteroidota</taxon>
        <taxon>Bacteroidia</taxon>
        <taxon>Bacteroidales</taxon>
        <taxon>Bacteroidaceae</taxon>
        <taxon>Phocaeicola</taxon>
    </lineage>
</organism>
<sequence>MLQLKTTFAGLSLENPIIVGSSGLTDSAEKIKAIEKAGAGAVVLKSVFEEQIKAESGHMDGYGSPEAEDYLQTYVRSHALSHHVDLIREAKKSCRIPVIASINCYSDSEWTDFARLMEEAGADALELNVLSLQTGKEYAYGSFEQRHIEILRHIKKAVNIPVIFKLGSNFTNPVALVNQLYANGAAAVVLFNRFYQPDINIDSQSLTHISVLSNPHELAERIRWTAIASAEVPQLDYAVSGGIYDGKGIIKAILAGASAVEICSAFYQHGLEEAEAMKQTLAEWMKDKGYESVASFKGKMNACTVGEVNPFERTQFMKYYSEYKG</sequence>
<comment type="cofactor">
    <cofactor evidence="1">
        <name>FMN</name>
        <dbReference type="ChEBI" id="CHEBI:58210"/>
    </cofactor>
</comment>
<dbReference type="GO" id="GO:0004152">
    <property type="term" value="F:dihydroorotate dehydrogenase activity"/>
    <property type="evidence" value="ECO:0007669"/>
    <property type="project" value="InterPro"/>
</dbReference>
<protein>
    <submittedName>
        <fullName evidence="8">Dihydroorotate dehydrogenase-like protein</fullName>
    </submittedName>
</protein>
<dbReference type="InterPro" id="IPR013785">
    <property type="entry name" value="Aldolase_TIM"/>
</dbReference>
<evidence type="ECO:0000259" key="7">
    <source>
        <dbReference type="Pfam" id="PF01180"/>
    </source>
</evidence>
<dbReference type="GO" id="GO:0006222">
    <property type="term" value="P:UMP biosynthetic process"/>
    <property type="evidence" value="ECO:0007669"/>
    <property type="project" value="InterPro"/>
</dbReference>
<dbReference type="PANTHER" id="PTHR48109:SF3">
    <property type="entry name" value="SLL0744 PROTEIN"/>
    <property type="match status" value="1"/>
</dbReference>
<dbReference type="NCBIfam" id="NF005741">
    <property type="entry name" value="PRK07565.1"/>
    <property type="match status" value="1"/>
</dbReference>
<dbReference type="InterPro" id="IPR050074">
    <property type="entry name" value="DHO_dehydrogenase"/>
</dbReference>
<reference evidence="8" key="1">
    <citation type="journal article" date="2021" name="PeerJ">
        <title>Extensive microbial diversity within the chicken gut microbiome revealed by metagenomics and culture.</title>
        <authorList>
            <person name="Gilroy R."/>
            <person name="Ravi A."/>
            <person name="Getino M."/>
            <person name="Pursley I."/>
            <person name="Horton D.L."/>
            <person name="Alikhan N.F."/>
            <person name="Baker D."/>
            <person name="Gharbi K."/>
            <person name="Hall N."/>
            <person name="Watson M."/>
            <person name="Adriaenssens E.M."/>
            <person name="Foster-Nyarko E."/>
            <person name="Jarju S."/>
            <person name="Secka A."/>
            <person name="Antonio M."/>
            <person name="Oren A."/>
            <person name="Chaudhuri R.R."/>
            <person name="La Ragione R."/>
            <person name="Hildebrand F."/>
            <person name="Pallen M.J."/>
        </authorList>
    </citation>
    <scope>NUCLEOTIDE SEQUENCE</scope>
    <source>
        <strain evidence="8">8470</strain>
    </source>
</reference>
<dbReference type="PANTHER" id="PTHR48109">
    <property type="entry name" value="DIHYDROOROTATE DEHYDROGENASE (QUINONE), MITOCHONDRIAL-RELATED"/>
    <property type="match status" value="1"/>
</dbReference>
<comment type="caution">
    <text evidence="8">The sequence shown here is derived from an EMBL/GenBank/DDBJ whole genome shotgun (WGS) entry which is preliminary data.</text>
</comment>
<feature type="domain" description="Dihydroorotate dehydrogenase catalytic" evidence="7">
    <location>
        <begin position="4"/>
        <end position="285"/>
    </location>
</feature>
<dbReference type="SUPFAM" id="SSF51395">
    <property type="entry name" value="FMN-linked oxidoreductases"/>
    <property type="match status" value="1"/>
</dbReference>
<evidence type="ECO:0000256" key="2">
    <source>
        <dbReference type="ARBA" id="ARBA00004725"/>
    </source>
</evidence>
<dbReference type="GO" id="GO:0005737">
    <property type="term" value="C:cytoplasm"/>
    <property type="evidence" value="ECO:0007669"/>
    <property type="project" value="InterPro"/>
</dbReference>
<keyword evidence="4" id="KW-0288">FMN</keyword>
<dbReference type="EMBL" id="JAHLFJ010000119">
    <property type="protein sequence ID" value="MBU3857400.1"/>
    <property type="molecule type" value="Genomic_DNA"/>
</dbReference>
<evidence type="ECO:0000256" key="1">
    <source>
        <dbReference type="ARBA" id="ARBA00001917"/>
    </source>
</evidence>
<evidence type="ECO:0000313" key="9">
    <source>
        <dbReference type="Proteomes" id="UP000784286"/>
    </source>
</evidence>
<evidence type="ECO:0000256" key="5">
    <source>
        <dbReference type="ARBA" id="ARBA00022975"/>
    </source>
</evidence>
<evidence type="ECO:0000313" key="8">
    <source>
        <dbReference type="EMBL" id="MBU3857400.1"/>
    </source>
</evidence>
<dbReference type="PIRSF" id="PIRSF000164">
    <property type="entry name" value="DHO_oxidase"/>
    <property type="match status" value="1"/>
</dbReference>
<dbReference type="Gene3D" id="3.20.20.70">
    <property type="entry name" value="Aldolase class I"/>
    <property type="match status" value="1"/>
</dbReference>
<accession>A0A948X3U2</accession>
<dbReference type="Proteomes" id="UP000784286">
    <property type="component" value="Unassembled WGS sequence"/>
</dbReference>
<evidence type="ECO:0000256" key="6">
    <source>
        <dbReference type="ARBA" id="ARBA00023002"/>
    </source>
</evidence>
<reference evidence="8" key="2">
    <citation type="submission" date="2021-04" db="EMBL/GenBank/DDBJ databases">
        <authorList>
            <person name="Gilroy R."/>
        </authorList>
    </citation>
    <scope>NUCLEOTIDE SEQUENCE</scope>
    <source>
        <strain evidence="8">8470</strain>
    </source>
</reference>
<keyword evidence="6" id="KW-0560">Oxidoreductase</keyword>
<comment type="pathway">
    <text evidence="2">Pyrimidine metabolism; UMP biosynthesis via de novo pathway.</text>
</comment>
<dbReference type="AlphaFoldDB" id="A0A948X3U2"/>
<proteinExistence type="predicted"/>